<reference evidence="7 8" key="1">
    <citation type="submission" date="2019-06" db="EMBL/GenBank/DDBJ databases">
        <title>Comparative genomics and metabolomics analyses of clavulanic acid producing Streptomyces species provides insight into specialized metabolism and evolution of beta-lactam biosynthetic gene clusters.</title>
        <authorList>
            <person name="Moore M.A."/>
            <person name="Cruz-Morales P."/>
            <person name="Barona Gomez F."/>
            <person name="Kapil T."/>
        </authorList>
    </citation>
    <scope>NUCLEOTIDE SEQUENCE [LARGE SCALE GENOMIC DNA]</scope>
    <source>
        <strain evidence="7 8">T-272</strain>
    </source>
</reference>
<organism evidence="7 8">
    <name type="scientific">Streptomyces katsurahamanus</name>
    <dbReference type="NCBI Taxonomy" id="2577098"/>
    <lineage>
        <taxon>Bacteria</taxon>
        <taxon>Bacillati</taxon>
        <taxon>Actinomycetota</taxon>
        <taxon>Actinomycetes</taxon>
        <taxon>Kitasatosporales</taxon>
        <taxon>Streptomycetaceae</taxon>
        <taxon>Streptomyces</taxon>
    </lineage>
</organism>
<evidence type="ECO:0000313" key="8">
    <source>
        <dbReference type="Proteomes" id="UP000460558"/>
    </source>
</evidence>
<dbReference type="PANTHER" id="PTHR10996:SF178">
    <property type="entry name" value="2-HYDROXYACID DEHYDROGENASE YGL185C-RELATED"/>
    <property type="match status" value="1"/>
</dbReference>
<protein>
    <submittedName>
        <fullName evidence="7">Hydroxyacid dehydrogenase</fullName>
    </submittedName>
</protein>
<dbReference type="InterPro" id="IPR036291">
    <property type="entry name" value="NAD(P)-bd_dom_sf"/>
</dbReference>
<evidence type="ECO:0000259" key="5">
    <source>
        <dbReference type="Pfam" id="PF00389"/>
    </source>
</evidence>
<dbReference type="InterPro" id="IPR050223">
    <property type="entry name" value="D-isomer_2-hydroxyacid_DH"/>
</dbReference>
<feature type="domain" description="D-isomer specific 2-hydroxyacid dehydrogenase catalytic" evidence="5">
    <location>
        <begin position="86"/>
        <end position="369"/>
    </location>
</feature>
<feature type="domain" description="D-isomer specific 2-hydroxyacid dehydrogenase NAD-binding" evidence="6">
    <location>
        <begin position="186"/>
        <end position="343"/>
    </location>
</feature>
<comment type="caution">
    <text evidence="7">The sequence shown here is derived from an EMBL/GenBank/DDBJ whole genome shotgun (WGS) entry which is preliminary data.</text>
</comment>
<keyword evidence="3" id="KW-0520">NAD</keyword>
<dbReference type="EMBL" id="VDEQ01000197">
    <property type="protein sequence ID" value="MQS37423.1"/>
    <property type="molecule type" value="Genomic_DNA"/>
</dbReference>
<dbReference type="CDD" id="cd12167">
    <property type="entry name" value="2-Hacid_dh_8"/>
    <property type="match status" value="1"/>
</dbReference>
<comment type="similarity">
    <text evidence="1 4">Belongs to the D-isomer specific 2-hydroxyacid dehydrogenase family.</text>
</comment>
<keyword evidence="8" id="KW-1185">Reference proteome</keyword>
<evidence type="ECO:0000313" key="7">
    <source>
        <dbReference type="EMBL" id="MQS37423.1"/>
    </source>
</evidence>
<gene>
    <name evidence="7" type="ORF">FFZ77_17860</name>
</gene>
<evidence type="ECO:0000256" key="4">
    <source>
        <dbReference type="RuleBase" id="RU003719"/>
    </source>
</evidence>
<dbReference type="PROSITE" id="PS00670">
    <property type="entry name" value="D_2_HYDROXYACID_DH_2"/>
    <property type="match status" value="1"/>
</dbReference>
<evidence type="ECO:0000256" key="3">
    <source>
        <dbReference type="ARBA" id="ARBA00023027"/>
    </source>
</evidence>
<dbReference type="PANTHER" id="PTHR10996">
    <property type="entry name" value="2-HYDROXYACID DEHYDROGENASE-RELATED"/>
    <property type="match status" value="1"/>
</dbReference>
<dbReference type="Proteomes" id="UP000460558">
    <property type="component" value="Unassembled WGS sequence"/>
</dbReference>
<evidence type="ECO:0000256" key="1">
    <source>
        <dbReference type="ARBA" id="ARBA00005854"/>
    </source>
</evidence>
<dbReference type="SUPFAM" id="SSF51735">
    <property type="entry name" value="NAD(P)-binding Rossmann-fold domains"/>
    <property type="match status" value="1"/>
</dbReference>
<dbReference type="InterPro" id="IPR006140">
    <property type="entry name" value="D-isomer_DH_NAD-bd"/>
</dbReference>
<sequence length="383" mass="41288">MRDEIRNGLRDEVRDDGRREARHEVRDDGRHGVRDGLRADVQHDTAGRRPAVLLAMGPGVAERLLTGRHRDRLTALARTDPRLIAHDLESPTPAVESALATAETLLTCWGAPPLTAGALARAPRLRAVVHAAGSVKHHMTDACWERGIAVSSAASANALPVAEYTLAAILFAGKRVLPSARRYARLRTGHDWAGELSDAGNYRRTVGIVGASRIGRRVIELLRPFELRVLLHDPYIGDAEAAELGAVRTGLDELCAAADIVSVHAPELPATRRLIDGRRLALMRDGATLINTSRGSLIDEAALLPELVSGRLYAVLDVTEPEVPPAGSPLYTLPNVLLTPHIAGSLGGELHRLADRALDELERYGKGLPFAHPVRAEDLGRSA</sequence>
<proteinExistence type="inferred from homology"/>
<dbReference type="Gene3D" id="3.40.50.720">
    <property type="entry name" value="NAD(P)-binding Rossmann-like Domain"/>
    <property type="match status" value="2"/>
</dbReference>
<name>A0ABW9NVX6_9ACTN</name>
<accession>A0ABW9NVX6</accession>
<dbReference type="InterPro" id="IPR029753">
    <property type="entry name" value="D-isomer_DH_CS"/>
</dbReference>
<evidence type="ECO:0000259" key="6">
    <source>
        <dbReference type="Pfam" id="PF02826"/>
    </source>
</evidence>
<dbReference type="Pfam" id="PF00389">
    <property type="entry name" value="2-Hacid_dh"/>
    <property type="match status" value="1"/>
</dbReference>
<dbReference type="Pfam" id="PF02826">
    <property type="entry name" value="2-Hacid_dh_C"/>
    <property type="match status" value="1"/>
</dbReference>
<keyword evidence="2 4" id="KW-0560">Oxidoreductase</keyword>
<dbReference type="SUPFAM" id="SSF52283">
    <property type="entry name" value="Formate/glycerate dehydrogenase catalytic domain-like"/>
    <property type="match status" value="1"/>
</dbReference>
<evidence type="ECO:0000256" key="2">
    <source>
        <dbReference type="ARBA" id="ARBA00023002"/>
    </source>
</evidence>
<dbReference type="InterPro" id="IPR006139">
    <property type="entry name" value="D-isomer_2_OHA_DH_cat_dom"/>
</dbReference>